<keyword evidence="1" id="KW-1185">Reference proteome</keyword>
<dbReference type="WBParaSite" id="ALUE_0002248201-mRNA-1">
    <property type="protein sequence ID" value="ALUE_0002248201-mRNA-1"/>
    <property type="gene ID" value="ALUE_0002248201"/>
</dbReference>
<proteinExistence type="predicted"/>
<sequence>YSFSRFRQVTSTAVTSLFVSASIHKGIRNRTKTSASSR</sequence>
<dbReference type="Proteomes" id="UP000036681">
    <property type="component" value="Unplaced"/>
</dbReference>
<dbReference type="AlphaFoldDB" id="A0A0M3IUQ4"/>
<evidence type="ECO:0000313" key="1">
    <source>
        <dbReference type="Proteomes" id="UP000036681"/>
    </source>
</evidence>
<name>A0A0M3IUQ4_ASCLU</name>
<evidence type="ECO:0000313" key="2">
    <source>
        <dbReference type="WBParaSite" id="ALUE_0002248201-mRNA-1"/>
    </source>
</evidence>
<organism evidence="1 2">
    <name type="scientific">Ascaris lumbricoides</name>
    <name type="common">Giant roundworm</name>
    <dbReference type="NCBI Taxonomy" id="6252"/>
    <lineage>
        <taxon>Eukaryota</taxon>
        <taxon>Metazoa</taxon>
        <taxon>Ecdysozoa</taxon>
        <taxon>Nematoda</taxon>
        <taxon>Chromadorea</taxon>
        <taxon>Rhabditida</taxon>
        <taxon>Spirurina</taxon>
        <taxon>Ascaridomorpha</taxon>
        <taxon>Ascaridoidea</taxon>
        <taxon>Ascarididae</taxon>
        <taxon>Ascaris</taxon>
    </lineage>
</organism>
<reference evidence="2" key="1">
    <citation type="submission" date="2017-02" db="UniProtKB">
        <authorList>
            <consortium name="WormBaseParasite"/>
        </authorList>
    </citation>
    <scope>IDENTIFICATION</scope>
</reference>
<protein>
    <submittedName>
        <fullName evidence="2">Transposase</fullName>
    </submittedName>
</protein>
<accession>A0A0M3IUQ4</accession>